<sequence>VREDCQENSLKQGHRFRVALPDSGLTLAVGPAKHVSVGWLPVQHQPPYVTATLVQDPFLAHS</sequence>
<dbReference type="Proteomes" id="UP000429181">
    <property type="component" value="Chromosome 18"/>
</dbReference>
<dbReference type="Ensembl" id="ENSBIXT00000008300.1">
    <property type="protein sequence ID" value="ENSBIXP00000029069.1"/>
    <property type="gene ID" value="ENSBIXG00000010573.1"/>
</dbReference>
<dbReference type="Proteomes" id="UP000314981">
    <property type="component" value="Chromosome 18"/>
</dbReference>
<evidence type="ECO:0000313" key="1">
    <source>
        <dbReference type="Ensembl" id="ENSBIXP00000029069.1"/>
    </source>
</evidence>
<evidence type="ECO:0000313" key="2">
    <source>
        <dbReference type="Proteomes" id="UP000314981"/>
    </source>
</evidence>
<organism evidence="1 2">
    <name type="scientific">Bos indicus x Bos taurus</name>
    <name type="common">Hybrid cattle</name>
    <dbReference type="NCBI Taxonomy" id="30522"/>
    <lineage>
        <taxon>Eukaryota</taxon>
        <taxon>Metazoa</taxon>
        <taxon>Chordata</taxon>
        <taxon>Craniata</taxon>
        <taxon>Vertebrata</taxon>
        <taxon>Euteleostomi</taxon>
        <taxon>Mammalia</taxon>
        <taxon>Eutheria</taxon>
        <taxon>Laurasiatheria</taxon>
        <taxon>Artiodactyla</taxon>
        <taxon>Ruminantia</taxon>
        <taxon>Pecora</taxon>
        <taxon>Bovidae</taxon>
        <taxon>Bovinae</taxon>
        <taxon>Bos</taxon>
    </lineage>
</organism>
<name>A0A4W2DYR1_BOBOX</name>
<evidence type="ECO:0000313" key="3">
    <source>
        <dbReference type="Proteomes" id="UP000429181"/>
    </source>
</evidence>
<reference evidence="1" key="2">
    <citation type="submission" date="2025-05" db="UniProtKB">
        <authorList>
            <consortium name="Ensembl"/>
        </authorList>
    </citation>
    <scope>IDENTIFICATION</scope>
</reference>
<reference evidence="2 3" key="1">
    <citation type="submission" date="2018-11" db="EMBL/GenBank/DDBJ databases">
        <title>Haplotype-resolved cattle genomes.</title>
        <authorList>
            <person name="Low W.Y."/>
            <person name="Tearle R."/>
            <person name="Bickhart D.M."/>
            <person name="Rosen B.D."/>
            <person name="Koren S."/>
            <person name="Rhie A."/>
            <person name="Hiendleder S."/>
            <person name="Phillippy A.M."/>
            <person name="Smith T.P.L."/>
            <person name="Williams J.L."/>
        </authorList>
    </citation>
    <scope>NUCLEOTIDE SEQUENCE [LARGE SCALE GENOMIC DNA]</scope>
</reference>
<dbReference type="GeneTree" id="ENSGT00960000192777"/>
<accession>A0A4W2DYR1</accession>
<dbReference type="Ensembl" id="ENSBIXT00005013231.1">
    <property type="protein sequence ID" value="ENSBIXP00005001939.1"/>
    <property type="gene ID" value="ENSBIXG00005008377.1"/>
</dbReference>
<protein>
    <submittedName>
        <fullName evidence="1">Uncharacterized protein</fullName>
    </submittedName>
</protein>
<keyword evidence="2" id="KW-1185">Reference proteome</keyword>
<dbReference type="AlphaFoldDB" id="A0A4W2DYR1"/>
<proteinExistence type="predicted"/>